<keyword evidence="3" id="KW-1185">Reference proteome</keyword>
<evidence type="ECO:0000256" key="1">
    <source>
        <dbReference type="SAM" id="MobiDB-lite"/>
    </source>
</evidence>
<gene>
    <name evidence="2" type="ORF">M9Y10_018281</name>
</gene>
<feature type="compositionally biased region" description="Polar residues" evidence="1">
    <location>
        <begin position="119"/>
        <end position="138"/>
    </location>
</feature>
<name>A0ABR2HN72_9EUKA</name>
<feature type="compositionally biased region" description="Low complexity" evidence="1">
    <location>
        <begin position="76"/>
        <end position="89"/>
    </location>
</feature>
<feature type="region of interest" description="Disordered" evidence="1">
    <location>
        <begin position="74"/>
        <end position="154"/>
    </location>
</feature>
<organism evidence="2 3">
    <name type="scientific">Tritrichomonas musculus</name>
    <dbReference type="NCBI Taxonomy" id="1915356"/>
    <lineage>
        <taxon>Eukaryota</taxon>
        <taxon>Metamonada</taxon>
        <taxon>Parabasalia</taxon>
        <taxon>Tritrichomonadida</taxon>
        <taxon>Tritrichomonadidae</taxon>
        <taxon>Tritrichomonas</taxon>
    </lineage>
</organism>
<evidence type="ECO:0000313" key="2">
    <source>
        <dbReference type="EMBL" id="KAK8850161.1"/>
    </source>
</evidence>
<dbReference type="Proteomes" id="UP001470230">
    <property type="component" value="Unassembled WGS sequence"/>
</dbReference>
<accession>A0ABR2HN72</accession>
<proteinExistence type="predicted"/>
<comment type="caution">
    <text evidence="2">The sequence shown here is derived from an EMBL/GenBank/DDBJ whole genome shotgun (WGS) entry which is preliminary data.</text>
</comment>
<reference evidence="2 3" key="1">
    <citation type="submission" date="2024-04" db="EMBL/GenBank/DDBJ databases">
        <title>Tritrichomonas musculus Genome.</title>
        <authorList>
            <person name="Alves-Ferreira E."/>
            <person name="Grigg M."/>
            <person name="Lorenzi H."/>
            <person name="Galac M."/>
        </authorList>
    </citation>
    <scope>NUCLEOTIDE SEQUENCE [LARGE SCALE GENOMIC DNA]</scope>
    <source>
        <strain evidence="2 3">EAF2021</strain>
    </source>
</reference>
<protein>
    <submittedName>
        <fullName evidence="2">Uncharacterized protein</fullName>
    </submittedName>
</protein>
<dbReference type="EMBL" id="JAPFFF010000024">
    <property type="protein sequence ID" value="KAK8850161.1"/>
    <property type="molecule type" value="Genomic_DNA"/>
</dbReference>
<evidence type="ECO:0000313" key="3">
    <source>
        <dbReference type="Proteomes" id="UP001470230"/>
    </source>
</evidence>
<feature type="compositionally biased region" description="Polar residues" evidence="1">
    <location>
        <begin position="90"/>
        <end position="110"/>
    </location>
</feature>
<sequence length="154" mass="18081">MASTKNKSQTIRYSRYYSPKRSTRVNLFNQRIDPLIKIDTHIPYKPKKVSLFSDLDRVNEESILNKYYPHRFTSPSHSSFSRQPRLSSSTQIDRSYQSSLGKRNRSLSVSHHSKHFKNLRSTSNNTRVVSLSYRTQSPDRPLQRYNKLSVSQID</sequence>